<dbReference type="AlphaFoldDB" id="A0A5C6MD66"/>
<keyword evidence="1" id="KW-0732">Signal</keyword>
<dbReference type="SUPFAM" id="SSF50998">
    <property type="entry name" value="Quinoprotein alcohol dehydrogenase-like"/>
    <property type="match status" value="1"/>
</dbReference>
<dbReference type="PANTHER" id="PTHR34512:SF30">
    <property type="entry name" value="OUTER MEMBRANE PROTEIN ASSEMBLY FACTOR BAMB"/>
    <property type="match status" value="1"/>
</dbReference>
<sequence length="430" mass="48114">MLRGVFASSWWCLLVFVAVQGTVNADDWPQWGGPQRDCVWRETGIVEKFSTDGLLERKWSFPISEGYSGPAVSDGRVYVTDRLADEGLERVWCVDAETGRELWKYQHPVRYTVSYPAGPRTTPVIHDGLCYTIGAEGHMFCFDAETGAVKWSKEFQKDFGTKLPTWGMAASPLVDGDQLITLVGGEQGALIVSFDRRTGRELWRALEDAGVGYCPPVIYEFGGRRQLIVWHPAAVSALDPATGKLLWQHPWSIRYGLTVPMPRKLDNRLFLTAFYDGPLMLKVGAESADVVWKGKGTSEQDTDGLHSIMPTPVVTPDHIFGVCSYGQLRCLRTGDGVRVWETLQATGSGRWWNAFLVPQGDRMFLHNEQGDLIIAKLTAAGYEELSRAKLVEPTRPVQRRMTIWSHPAFAMKSVFARNDRELVRVSLAAD</sequence>
<feature type="signal peptide" evidence="1">
    <location>
        <begin position="1"/>
        <end position="25"/>
    </location>
</feature>
<dbReference type="Gene3D" id="2.130.10.10">
    <property type="entry name" value="YVTN repeat-like/Quinoprotein amine dehydrogenase"/>
    <property type="match status" value="1"/>
</dbReference>
<reference evidence="3 4" key="2">
    <citation type="submission" date="2019-08" db="EMBL/GenBank/DDBJ databases">
        <authorList>
            <person name="Henke P."/>
        </authorList>
    </citation>
    <scope>NUCLEOTIDE SEQUENCE [LARGE SCALE GENOMIC DNA]</scope>
    <source>
        <strain evidence="3">Phe10_nw2017</strain>
    </source>
</reference>
<evidence type="ECO:0000313" key="3">
    <source>
        <dbReference type="EMBL" id="TWW12109.1"/>
    </source>
</evidence>
<reference evidence="3 4" key="1">
    <citation type="submission" date="2019-08" db="EMBL/GenBank/DDBJ databases">
        <title>100 year-old enigma solved: identification of Planctomyces bekefii, the type genus and species of the phylum Planctomycetes.</title>
        <authorList>
            <person name="Svetlana D.N."/>
            <person name="Overmann J."/>
        </authorList>
    </citation>
    <scope>NUCLEOTIDE SEQUENCE [LARGE SCALE GENOMIC DNA]</scope>
    <source>
        <strain evidence="3">Phe10_nw2017</strain>
    </source>
</reference>
<evidence type="ECO:0000259" key="2">
    <source>
        <dbReference type="Pfam" id="PF13360"/>
    </source>
</evidence>
<comment type="caution">
    <text evidence="3">The sequence shown here is derived from an EMBL/GenBank/DDBJ whole genome shotgun (WGS) entry which is preliminary data.</text>
</comment>
<protein>
    <submittedName>
        <fullName evidence="3">Dehydrogenase</fullName>
    </submittedName>
</protein>
<dbReference type="InterPro" id="IPR011047">
    <property type="entry name" value="Quinoprotein_ADH-like_sf"/>
</dbReference>
<organism evidence="3 4">
    <name type="scientific">Planctomyces bekefii</name>
    <dbReference type="NCBI Taxonomy" id="1653850"/>
    <lineage>
        <taxon>Bacteria</taxon>
        <taxon>Pseudomonadati</taxon>
        <taxon>Planctomycetota</taxon>
        <taxon>Planctomycetia</taxon>
        <taxon>Planctomycetales</taxon>
        <taxon>Planctomycetaceae</taxon>
        <taxon>Planctomyces</taxon>
    </lineage>
</organism>
<dbReference type="InterPro" id="IPR015943">
    <property type="entry name" value="WD40/YVTN_repeat-like_dom_sf"/>
</dbReference>
<dbReference type="Proteomes" id="UP000321083">
    <property type="component" value="Unassembled WGS sequence"/>
</dbReference>
<feature type="domain" description="Pyrrolo-quinoline quinone repeat" evidence="2">
    <location>
        <begin position="90"/>
        <end position="250"/>
    </location>
</feature>
<feature type="chain" id="PRO_5023010460" evidence="1">
    <location>
        <begin position="26"/>
        <end position="430"/>
    </location>
</feature>
<evidence type="ECO:0000256" key="1">
    <source>
        <dbReference type="SAM" id="SignalP"/>
    </source>
</evidence>
<dbReference type="Pfam" id="PF13360">
    <property type="entry name" value="PQQ_2"/>
    <property type="match status" value="1"/>
</dbReference>
<accession>A0A5C6MD66</accession>
<dbReference type="EMBL" id="SRHE01000044">
    <property type="protein sequence ID" value="TWW12109.1"/>
    <property type="molecule type" value="Genomic_DNA"/>
</dbReference>
<dbReference type="InterPro" id="IPR018391">
    <property type="entry name" value="PQQ_b-propeller_rpt"/>
</dbReference>
<gene>
    <name evidence="3" type="ORF">E3A20_03930</name>
</gene>
<name>A0A5C6MD66_9PLAN</name>
<dbReference type="Gene3D" id="2.40.10.480">
    <property type="match status" value="1"/>
</dbReference>
<keyword evidence="4" id="KW-1185">Reference proteome</keyword>
<evidence type="ECO:0000313" key="4">
    <source>
        <dbReference type="Proteomes" id="UP000321083"/>
    </source>
</evidence>
<dbReference type="SMART" id="SM00564">
    <property type="entry name" value="PQQ"/>
    <property type="match status" value="4"/>
</dbReference>
<dbReference type="PANTHER" id="PTHR34512">
    <property type="entry name" value="CELL SURFACE PROTEIN"/>
    <property type="match status" value="1"/>
</dbReference>
<dbReference type="InterPro" id="IPR002372">
    <property type="entry name" value="PQQ_rpt_dom"/>
</dbReference>
<proteinExistence type="predicted"/>